<gene>
    <name evidence="11" type="ORF">CTI12_AA403870</name>
</gene>
<dbReference type="OrthoDB" id="5600418at2759"/>
<evidence type="ECO:0000256" key="3">
    <source>
        <dbReference type="ARBA" id="ARBA00022679"/>
    </source>
</evidence>
<evidence type="ECO:0000313" key="12">
    <source>
        <dbReference type="Proteomes" id="UP000245207"/>
    </source>
</evidence>
<evidence type="ECO:0000256" key="6">
    <source>
        <dbReference type="ARBA" id="ARBA00022833"/>
    </source>
</evidence>
<dbReference type="PANTHER" id="PTHR46077:SF1">
    <property type="entry name" value="TOP1 BINDING ARGININE_SERINE RICH PROTEIN, E3 UBIQUITIN LIGASE"/>
    <property type="match status" value="1"/>
</dbReference>
<organism evidence="11 12">
    <name type="scientific">Artemisia annua</name>
    <name type="common">Sweet wormwood</name>
    <dbReference type="NCBI Taxonomy" id="35608"/>
    <lineage>
        <taxon>Eukaryota</taxon>
        <taxon>Viridiplantae</taxon>
        <taxon>Streptophyta</taxon>
        <taxon>Embryophyta</taxon>
        <taxon>Tracheophyta</taxon>
        <taxon>Spermatophyta</taxon>
        <taxon>Magnoliopsida</taxon>
        <taxon>eudicotyledons</taxon>
        <taxon>Gunneridae</taxon>
        <taxon>Pentapetalae</taxon>
        <taxon>asterids</taxon>
        <taxon>campanulids</taxon>
        <taxon>Asterales</taxon>
        <taxon>Asteraceae</taxon>
        <taxon>Asteroideae</taxon>
        <taxon>Anthemideae</taxon>
        <taxon>Artemisiinae</taxon>
        <taxon>Artemisia</taxon>
    </lineage>
</organism>
<dbReference type="GO" id="GO:0006513">
    <property type="term" value="P:protein monoubiquitination"/>
    <property type="evidence" value="ECO:0007669"/>
    <property type="project" value="TreeGrafter"/>
</dbReference>
<keyword evidence="4" id="KW-0479">Metal-binding</keyword>
<dbReference type="STRING" id="35608.A0A2U1M9Z7"/>
<keyword evidence="3" id="KW-0808">Transferase</keyword>
<feature type="domain" description="RING-type" evidence="10">
    <location>
        <begin position="28"/>
        <end position="68"/>
    </location>
</feature>
<dbReference type="EC" id="2.3.2.27" evidence="2"/>
<evidence type="ECO:0000256" key="9">
    <source>
        <dbReference type="PROSITE-ProRule" id="PRU00175"/>
    </source>
</evidence>
<keyword evidence="5 9" id="KW-0863">Zinc-finger</keyword>
<dbReference type="PANTHER" id="PTHR46077">
    <property type="entry name" value="E3 UBIQUITIN-PROTEIN LIGASE TOPORS"/>
    <property type="match status" value="1"/>
</dbReference>
<dbReference type="InterPro" id="IPR001841">
    <property type="entry name" value="Znf_RING"/>
</dbReference>
<accession>A0A2U1M9Z7</accession>
<reference evidence="11 12" key="1">
    <citation type="journal article" date="2018" name="Mol. Plant">
        <title>The genome of Artemisia annua provides insight into the evolution of Asteraceae family and artemisinin biosynthesis.</title>
        <authorList>
            <person name="Shen Q."/>
            <person name="Zhang L."/>
            <person name="Liao Z."/>
            <person name="Wang S."/>
            <person name="Yan T."/>
            <person name="Shi P."/>
            <person name="Liu M."/>
            <person name="Fu X."/>
            <person name="Pan Q."/>
            <person name="Wang Y."/>
            <person name="Lv Z."/>
            <person name="Lu X."/>
            <person name="Zhang F."/>
            <person name="Jiang W."/>
            <person name="Ma Y."/>
            <person name="Chen M."/>
            <person name="Hao X."/>
            <person name="Li L."/>
            <person name="Tang Y."/>
            <person name="Lv G."/>
            <person name="Zhou Y."/>
            <person name="Sun X."/>
            <person name="Brodelius P.E."/>
            <person name="Rose J.K.C."/>
            <person name="Tang K."/>
        </authorList>
    </citation>
    <scope>NUCLEOTIDE SEQUENCE [LARGE SCALE GENOMIC DNA]</scope>
    <source>
        <strain evidence="12">cv. Huhao1</strain>
        <tissue evidence="11">Leaf</tissue>
    </source>
</reference>
<keyword evidence="7" id="KW-0805">Transcription regulation</keyword>
<dbReference type="AlphaFoldDB" id="A0A2U1M9Z7"/>
<dbReference type="EMBL" id="PKPP01006006">
    <property type="protein sequence ID" value="PWA58036.1"/>
    <property type="molecule type" value="Genomic_DNA"/>
</dbReference>
<dbReference type="PROSITE" id="PS50089">
    <property type="entry name" value="ZF_RING_2"/>
    <property type="match status" value="1"/>
</dbReference>
<sequence length="275" mass="31729">MSSSSSSYNHQDFINKHIIPSITKNKTCSICLNHNISNPCLIPICLHAYCTACILKWSDFKRVCPLCKAKFSSLFVEIDVESLSYRTLHLSKDVKGSSSNVGGGLRFRRMGLMAHRRAIRIAGQELHAVNRRTRPLPRQRSFEQTDILQWRASIYEQNLRAVPCPSRRPLELGSIGRNNHKERLLQRIEPWIHREVHAILGDPNPAVLVHLVTSLFFSSLEEGTSRPSGEKINYLERLHPFLSERTITFWHELRCFAESTLNMETYDTVVEYVKW</sequence>
<evidence type="ECO:0000313" key="11">
    <source>
        <dbReference type="EMBL" id="PWA58036.1"/>
    </source>
</evidence>
<keyword evidence="6" id="KW-0862">Zinc</keyword>
<comment type="caution">
    <text evidence="11">The sequence shown here is derived from an EMBL/GenBank/DDBJ whole genome shotgun (WGS) entry which is preliminary data.</text>
</comment>
<evidence type="ECO:0000259" key="10">
    <source>
        <dbReference type="PROSITE" id="PS50089"/>
    </source>
</evidence>
<dbReference type="InterPro" id="IPR018957">
    <property type="entry name" value="Znf_C3HC4_RING-type"/>
</dbReference>
<evidence type="ECO:0000256" key="5">
    <source>
        <dbReference type="ARBA" id="ARBA00022771"/>
    </source>
</evidence>
<evidence type="ECO:0000256" key="7">
    <source>
        <dbReference type="ARBA" id="ARBA00023015"/>
    </source>
</evidence>
<dbReference type="Gene3D" id="3.30.40.10">
    <property type="entry name" value="Zinc/RING finger domain, C3HC4 (zinc finger)"/>
    <property type="match status" value="1"/>
</dbReference>
<evidence type="ECO:0000256" key="1">
    <source>
        <dbReference type="ARBA" id="ARBA00000900"/>
    </source>
</evidence>
<dbReference type="InterPro" id="IPR013083">
    <property type="entry name" value="Znf_RING/FYVE/PHD"/>
</dbReference>
<dbReference type="Pfam" id="PF00097">
    <property type="entry name" value="zf-C3HC4"/>
    <property type="match status" value="1"/>
</dbReference>
<dbReference type="InterPro" id="IPR017907">
    <property type="entry name" value="Znf_RING_CS"/>
</dbReference>
<dbReference type="SUPFAM" id="SSF57850">
    <property type="entry name" value="RING/U-box"/>
    <property type="match status" value="1"/>
</dbReference>
<protein>
    <recommendedName>
        <fullName evidence="2">RING-type E3 ubiquitin transferase</fullName>
        <ecNumber evidence="2">2.3.2.27</ecNumber>
    </recommendedName>
</protein>
<dbReference type="Proteomes" id="UP000245207">
    <property type="component" value="Unassembled WGS sequence"/>
</dbReference>
<dbReference type="SMART" id="SM00184">
    <property type="entry name" value="RING"/>
    <property type="match status" value="1"/>
</dbReference>
<evidence type="ECO:0000256" key="8">
    <source>
        <dbReference type="ARBA" id="ARBA00023163"/>
    </source>
</evidence>
<proteinExistence type="predicted"/>
<name>A0A2U1M9Z7_ARTAN</name>
<evidence type="ECO:0000256" key="4">
    <source>
        <dbReference type="ARBA" id="ARBA00022723"/>
    </source>
</evidence>
<dbReference type="GO" id="GO:0061630">
    <property type="term" value="F:ubiquitin protein ligase activity"/>
    <property type="evidence" value="ECO:0007669"/>
    <property type="project" value="UniProtKB-EC"/>
</dbReference>
<keyword evidence="8" id="KW-0804">Transcription</keyword>
<evidence type="ECO:0000256" key="2">
    <source>
        <dbReference type="ARBA" id="ARBA00012483"/>
    </source>
</evidence>
<dbReference type="GO" id="GO:0000209">
    <property type="term" value="P:protein polyubiquitination"/>
    <property type="evidence" value="ECO:0007669"/>
    <property type="project" value="TreeGrafter"/>
</dbReference>
<dbReference type="PROSITE" id="PS00518">
    <property type="entry name" value="ZF_RING_1"/>
    <property type="match status" value="1"/>
</dbReference>
<comment type="catalytic activity">
    <reaction evidence="1">
        <text>S-ubiquitinyl-[E2 ubiquitin-conjugating enzyme]-L-cysteine + [acceptor protein]-L-lysine = [E2 ubiquitin-conjugating enzyme]-L-cysteine + N(6)-ubiquitinyl-[acceptor protein]-L-lysine.</text>
        <dbReference type="EC" id="2.3.2.27"/>
    </reaction>
</comment>
<keyword evidence="12" id="KW-1185">Reference proteome</keyword>
<dbReference type="GO" id="GO:0008270">
    <property type="term" value="F:zinc ion binding"/>
    <property type="evidence" value="ECO:0007669"/>
    <property type="project" value="UniProtKB-KW"/>
</dbReference>